<feature type="domain" description="HTH araC/xylS-type" evidence="5">
    <location>
        <begin position="442"/>
        <end position="540"/>
    </location>
</feature>
<dbReference type="PANTHER" id="PTHR43280:SF28">
    <property type="entry name" value="HTH-TYPE TRANSCRIPTIONAL ACTIVATOR RHAS"/>
    <property type="match status" value="1"/>
</dbReference>
<dbReference type="InterPro" id="IPR009057">
    <property type="entry name" value="Homeodomain-like_sf"/>
</dbReference>
<protein>
    <submittedName>
        <fullName evidence="7">Helix-turn-helix domain-containing protein</fullName>
    </submittedName>
</protein>
<dbReference type="Pfam" id="PF17853">
    <property type="entry name" value="GGDEF_2"/>
    <property type="match status" value="1"/>
</dbReference>
<dbReference type="Proteomes" id="UP001596989">
    <property type="component" value="Unassembled WGS sequence"/>
</dbReference>
<dbReference type="Gene3D" id="1.10.10.60">
    <property type="entry name" value="Homeodomain-like"/>
    <property type="match status" value="2"/>
</dbReference>
<keyword evidence="8" id="KW-1185">Reference proteome</keyword>
<dbReference type="InterPro" id="IPR011006">
    <property type="entry name" value="CheY-like_superfamily"/>
</dbReference>
<evidence type="ECO:0000313" key="8">
    <source>
        <dbReference type="Proteomes" id="UP001596989"/>
    </source>
</evidence>
<accession>A0ABW3HL98</accession>
<dbReference type="SMART" id="SM00448">
    <property type="entry name" value="REC"/>
    <property type="match status" value="1"/>
</dbReference>
<dbReference type="CDD" id="cd17536">
    <property type="entry name" value="REC_YesN-like"/>
    <property type="match status" value="1"/>
</dbReference>
<dbReference type="PANTHER" id="PTHR43280">
    <property type="entry name" value="ARAC-FAMILY TRANSCRIPTIONAL REGULATOR"/>
    <property type="match status" value="1"/>
</dbReference>
<dbReference type="SMART" id="SM00342">
    <property type="entry name" value="HTH_ARAC"/>
    <property type="match status" value="1"/>
</dbReference>
<sequence>MEPYKLLIVDDFFVERECVKDIVEQSSLDVAIIGETSNGADALAFIRQVQPDFVLTDIEMPYMNGLQLAEHINRLYPSIHIIFFIFYHKFEYAKQAVQLGAASFIMKPIVEEDFLIELDRIIQLRRRQKESEAEEYRLKQLLAESLPLMATKWTKELFMGLHKAQDEQWLWDCVQYYRFRLQRGMYVVLAVEMNGLETCLSDMSIEQRELFKLRWEDWLAELLGSASFLWCETSEGQWAVLLSFNPEVESDQALEESYKTAEDIMVRFERENLSVSIGISEPIALLAEVDRKYEQAKRALRHKFHVGRGVMISASEVEETDALWEDDAGLLSVIRRDMQKLLFADDSPDVASYLENWFPANRILSQAAACNLCYAAALYGQQLISEWNEDLSSQFSASKLPWDKMLRFESLAEAKDWLIQYLLDARSFIQQRSVAQTVIIANKVKSLISERYAGTVTVKEISEELHYSPNYVNNVFKGETGETILEYLTRFRMEQAKRLLLETDRKIHDITLAVGYHHETYFRNVFRQYTGMTPKEYREKMGGSQNRGHIHAH</sequence>
<gene>
    <name evidence="7" type="ORF">ACFQ2I_02660</name>
</gene>
<evidence type="ECO:0000313" key="7">
    <source>
        <dbReference type="EMBL" id="MFD0958278.1"/>
    </source>
</evidence>
<evidence type="ECO:0000259" key="5">
    <source>
        <dbReference type="PROSITE" id="PS01124"/>
    </source>
</evidence>
<dbReference type="InterPro" id="IPR020449">
    <property type="entry name" value="Tscrpt_reg_AraC-type_HTH"/>
</dbReference>
<dbReference type="Pfam" id="PF12833">
    <property type="entry name" value="HTH_18"/>
    <property type="match status" value="1"/>
</dbReference>
<evidence type="ECO:0000256" key="4">
    <source>
        <dbReference type="PROSITE-ProRule" id="PRU00169"/>
    </source>
</evidence>
<dbReference type="SUPFAM" id="SSF46689">
    <property type="entry name" value="Homeodomain-like"/>
    <property type="match status" value="2"/>
</dbReference>
<dbReference type="Pfam" id="PF00072">
    <property type="entry name" value="Response_reg"/>
    <property type="match status" value="1"/>
</dbReference>
<dbReference type="InterPro" id="IPR018062">
    <property type="entry name" value="HTH_AraC-typ_CS"/>
</dbReference>
<dbReference type="InterPro" id="IPR018060">
    <property type="entry name" value="HTH_AraC"/>
</dbReference>
<reference evidence="8" key="1">
    <citation type="journal article" date="2019" name="Int. J. Syst. Evol. Microbiol.">
        <title>The Global Catalogue of Microorganisms (GCM) 10K type strain sequencing project: providing services to taxonomists for standard genome sequencing and annotation.</title>
        <authorList>
            <consortium name="The Broad Institute Genomics Platform"/>
            <consortium name="The Broad Institute Genome Sequencing Center for Infectious Disease"/>
            <person name="Wu L."/>
            <person name="Ma J."/>
        </authorList>
    </citation>
    <scope>NUCLEOTIDE SEQUENCE [LARGE SCALE GENOMIC DNA]</scope>
    <source>
        <strain evidence="8">CCUG 59129</strain>
    </source>
</reference>
<proteinExistence type="predicted"/>
<dbReference type="PROSITE" id="PS01124">
    <property type="entry name" value="HTH_ARAC_FAMILY_2"/>
    <property type="match status" value="1"/>
</dbReference>
<dbReference type="PRINTS" id="PR00032">
    <property type="entry name" value="HTHARAC"/>
</dbReference>
<keyword evidence="3" id="KW-0804">Transcription</keyword>
<dbReference type="Gene3D" id="3.40.50.2300">
    <property type="match status" value="1"/>
</dbReference>
<evidence type="ECO:0000259" key="6">
    <source>
        <dbReference type="PROSITE" id="PS50110"/>
    </source>
</evidence>
<dbReference type="PROSITE" id="PS50110">
    <property type="entry name" value="RESPONSE_REGULATORY"/>
    <property type="match status" value="1"/>
</dbReference>
<dbReference type="PROSITE" id="PS00041">
    <property type="entry name" value="HTH_ARAC_FAMILY_1"/>
    <property type="match status" value="1"/>
</dbReference>
<feature type="modified residue" description="4-aspartylphosphate" evidence="4">
    <location>
        <position position="57"/>
    </location>
</feature>
<dbReference type="EMBL" id="JBHTJZ010000005">
    <property type="protein sequence ID" value="MFD0958278.1"/>
    <property type="molecule type" value="Genomic_DNA"/>
</dbReference>
<evidence type="ECO:0000256" key="3">
    <source>
        <dbReference type="ARBA" id="ARBA00023163"/>
    </source>
</evidence>
<name>A0ABW3HL98_9BACL</name>
<keyword evidence="2" id="KW-0238">DNA-binding</keyword>
<keyword evidence="4" id="KW-0597">Phosphoprotein</keyword>
<feature type="domain" description="Response regulatory" evidence="6">
    <location>
        <begin position="5"/>
        <end position="122"/>
    </location>
</feature>
<dbReference type="InterPro" id="IPR001789">
    <property type="entry name" value="Sig_transdc_resp-reg_receiver"/>
</dbReference>
<dbReference type="RefSeq" id="WP_377561990.1">
    <property type="nucleotide sequence ID" value="NZ_JBHTJZ010000005.1"/>
</dbReference>
<dbReference type="InterPro" id="IPR041522">
    <property type="entry name" value="CdaR_GGDEF"/>
</dbReference>
<organism evidence="7 8">
    <name type="scientific">Paenibacillus chungangensis</name>
    <dbReference type="NCBI Taxonomy" id="696535"/>
    <lineage>
        <taxon>Bacteria</taxon>
        <taxon>Bacillati</taxon>
        <taxon>Bacillota</taxon>
        <taxon>Bacilli</taxon>
        <taxon>Bacillales</taxon>
        <taxon>Paenibacillaceae</taxon>
        <taxon>Paenibacillus</taxon>
    </lineage>
</organism>
<keyword evidence="1" id="KW-0805">Transcription regulation</keyword>
<comment type="caution">
    <text evidence="7">The sequence shown here is derived from an EMBL/GenBank/DDBJ whole genome shotgun (WGS) entry which is preliminary data.</text>
</comment>
<evidence type="ECO:0000256" key="2">
    <source>
        <dbReference type="ARBA" id="ARBA00023125"/>
    </source>
</evidence>
<dbReference type="SUPFAM" id="SSF52172">
    <property type="entry name" value="CheY-like"/>
    <property type="match status" value="1"/>
</dbReference>
<evidence type="ECO:0000256" key="1">
    <source>
        <dbReference type="ARBA" id="ARBA00023015"/>
    </source>
</evidence>